<evidence type="ECO:0000313" key="2">
    <source>
        <dbReference type="Proteomes" id="UP000254569"/>
    </source>
</evidence>
<evidence type="ECO:0000313" key="1">
    <source>
        <dbReference type="EMBL" id="SUF09290.1"/>
    </source>
</evidence>
<sequence length="37" mass="4261">MTSVAARKRIWGVLGRMLAGVLTRWTLDKMFEQLVII</sequence>
<dbReference type="EMBL" id="UGVI01000003">
    <property type="protein sequence ID" value="SUF09290.1"/>
    <property type="molecule type" value="Genomic_DNA"/>
</dbReference>
<reference evidence="1 2" key="1">
    <citation type="submission" date="2018-06" db="EMBL/GenBank/DDBJ databases">
        <authorList>
            <consortium name="Pathogen Informatics"/>
            <person name="Doyle S."/>
        </authorList>
    </citation>
    <scope>NUCLEOTIDE SEQUENCE [LARGE SCALE GENOMIC DNA]</scope>
    <source>
        <strain evidence="1 2">NCTC13296</strain>
    </source>
</reference>
<protein>
    <submittedName>
        <fullName evidence="1">Uncharacterized protein</fullName>
    </submittedName>
</protein>
<dbReference type="AlphaFoldDB" id="A0A379PNM3"/>
<keyword evidence="2" id="KW-1185">Reference proteome</keyword>
<dbReference type="Proteomes" id="UP000254569">
    <property type="component" value="Unassembled WGS sequence"/>
</dbReference>
<gene>
    <name evidence="1" type="ORF">NCTC13296_04488</name>
</gene>
<name>A0A379PNM3_9NOCA</name>
<proteinExistence type="predicted"/>
<accession>A0A379PNM3</accession>
<organism evidence="1 2">
    <name type="scientific">Rhodococcus gordoniae</name>
    <dbReference type="NCBI Taxonomy" id="223392"/>
    <lineage>
        <taxon>Bacteria</taxon>
        <taxon>Bacillati</taxon>
        <taxon>Actinomycetota</taxon>
        <taxon>Actinomycetes</taxon>
        <taxon>Mycobacteriales</taxon>
        <taxon>Nocardiaceae</taxon>
        <taxon>Rhodococcus</taxon>
    </lineage>
</organism>